<dbReference type="AlphaFoldDB" id="A0A542CSQ8"/>
<evidence type="ECO:0000313" key="3">
    <source>
        <dbReference type="Proteomes" id="UP000320876"/>
    </source>
</evidence>
<accession>A0A542CSQ8</accession>
<name>A0A542CSQ8_AMYCI</name>
<dbReference type="Proteomes" id="UP000320876">
    <property type="component" value="Unassembled WGS sequence"/>
</dbReference>
<dbReference type="OrthoDB" id="4557871at2"/>
<evidence type="ECO:0000313" key="2">
    <source>
        <dbReference type="EMBL" id="TQI93824.1"/>
    </source>
</evidence>
<dbReference type="Pfam" id="PF04149">
    <property type="entry name" value="DUF397"/>
    <property type="match status" value="1"/>
</dbReference>
<keyword evidence="3" id="KW-1185">Reference proteome</keyword>
<feature type="domain" description="DUF397" evidence="1">
    <location>
        <begin position="11"/>
        <end position="52"/>
    </location>
</feature>
<comment type="caution">
    <text evidence="2">The sequence shown here is derived from an EMBL/GenBank/DDBJ whole genome shotgun (WGS) entry which is preliminary data.</text>
</comment>
<dbReference type="EMBL" id="VFML01000002">
    <property type="protein sequence ID" value="TQI93824.1"/>
    <property type="molecule type" value="Genomic_DNA"/>
</dbReference>
<proteinExistence type="predicted"/>
<dbReference type="InterPro" id="IPR007278">
    <property type="entry name" value="DUF397"/>
</dbReference>
<sequence length="67" mass="7252">MSLQPNVWTKHSANGSSCVEVMLTENAVLVRNSNHPEAGTLSVTLAEWESHTKGQKLGVFDLPPHLG</sequence>
<organism evidence="2 3">
    <name type="scientific">Amycolatopsis cihanbeyliensis</name>
    <dbReference type="NCBI Taxonomy" id="1128664"/>
    <lineage>
        <taxon>Bacteria</taxon>
        <taxon>Bacillati</taxon>
        <taxon>Actinomycetota</taxon>
        <taxon>Actinomycetes</taxon>
        <taxon>Pseudonocardiales</taxon>
        <taxon>Pseudonocardiaceae</taxon>
        <taxon>Amycolatopsis</taxon>
    </lineage>
</organism>
<gene>
    <name evidence="2" type="ORF">FB471_5969</name>
</gene>
<protein>
    <submittedName>
        <fullName evidence="2">Uncharacterized protein DUF397</fullName>
    </submittedName>
</protein>
<reference evidence="2 3" key="1">
    <citation type="submission" date="2019-06" db="EMBL/GenBank/DDBJ databases">
        <title>Sequencing the genomes of 1000 actinobacteria strains.</title>
        <authorList>
            <person name="Klenk H.-P."/>
        </authorList>
    </citation>
    <scope>NUCLEOTIDE SEQUENCE [LARGE SCALE GENOMIC DNA]</scope>
    <source>
        <strain evidence="2 3">DSM 45679</strain>
    </source>
</reference>
<dbReference type="RefSeq" id="WP_142002955.1">
    <property type="nucleotide sequence ID" value="NZ_VFML01000002.1"/>
</dbReference>
<evidence type="ECO:0000259" key="1">
    <source>
        <dbReference type="Pfam" id="PF04149"/>
    </source>
</evidence>